<evidence type="ECO:0000256" key="3">
    <source>
        <dbReference type="ARBA" id="ARBA00023242"/>
    </source>
</evidence>
<gene>
    <name evidence="6" type="ORF">EJ05DRAFT_126196</name>
</gene>
<feature type="compositionally biased region" description="Polar residues" evidence="4">
    <location>
        <begin position="361"/>
        <end position="370"/>
    </location>
</feature>
<feature type="region of interest" description="Disordered" evidence="4">
    <location>
        <begin position="502"/>
        <end position="580"/>
    </location>
</feature>
<proteinExistence type="predicted"/>
<dbReference type="GeneID" id="54480160"/>
<dbReference type="EMBL" id="ML996578">
    <property type="protein sequence ID" value="KAF2755203.1"/>
    <property type="molecule type" value="Genomic_DNA"/>
</dbReference>
<feature type="compositionally biased region" description="Basic residues" evidence="4">
    <location>
        <begin position="280"/>
        <end position="292"/>
    </location>
</feature>
<dbReference type="InterPro" id="IPR033316">
    <property type="entry name" value="RBBP8-like"/>
</dbReference>
<dbReference type="Pfam" id="PF08573">
    <property type="entry name" value="SAE2"/>
    <property type="match status" value="1"/>
</dbReference>
<feature type="compositionally biased region" description="Polar residues" evidence="4">
    <location>
        <begin position="445"/>
        <end position="455"/>
    </location>
</feature>
<accession>A0A6A6VY69</accession>
<dbReference type="PANTHER" id="PTHR15107">
    <property type="entry name" value="RETINOBLASTOMA BINDING PROTEIN 8"/>
    <property type="match status" value="1"/>
</dbReference>
<dbReference type="GO" id="GO:0010792">
    <property type="term" value="P:DNA double-strand break processing involved in repair via single-strand annealing"/>
    <property type="evidence" value="ECO:0007669"/>
    <property type="project" value="TreeGrafter"/>
</dbReference>
<protein>
    <submittedName>
        <fullName evidence="6">SAE2-domain-containing protein</fullName>
    </submittedName>
</protein>
<evidence type="ECO:0000259" key="5">
    <source>
        <dbReference type="Pfam" id="PF08573"/>
    </source>
</evidence>
<dbReference type="AlphaFoldDB" id="A0A6A6VY69"/>
<feature type="compositionally biased region" description="Polar residues" evidence="4">
    <location>
        <begin position="387"/>
        <end position="396"/>
    </location>
</feature>
<feature type="compositionally biased region" description="Polar residues" evidence="4">
    <location>
        <begin position="188"/>
        <end position="201"/>
    </location>
</feature>
<sequence length="758" mass="86268">MENDVWWLEEQCDLLSSAINQHVVDFHQTIKRKLSKLPSNEAHEHAQVVNTLENKVSTLTAENEALKQKIAALSSTSAVRTSTGTPARTDTPEEATPGTRFENLYVPYSDWQHLSQKYNEHRNKYNDILKSSEMSRQNREKAKESIRDWQTWIMKKDLALKKREQRIREKELALSIKTEALPNEYRPQASTHLQSSLTPSASRGGGIIRGNLFQTSKPMPLEDLQGSTRRGERYLAIDQLGSSQTTTTQDENIEEPLPAQDLLVGDRDHDIPEFVFERPVKRKRSTPRKTRRSLAQPSPIRIKDEPSSPPSIVAAQQTLTRMDTLDLDEAVQDISTPRKRRRLELLRISQLPSFRATAMNNLRQQRSNSLPRDVITEPQKTEARGEGSSSPENSSIKAEDRSNSEPRSMGGTRRLPFSTQHSPRNFRGPLSEVSPNIEHGRPTRKNSGIQEGIQDQSGYHVHILCEDGEERFRPQTKGSWAEEEPSARGDCEAQKRLDALLASQKPDHLKSPTISRPASTAKPRSRIRLINHNNTAQPSTKTETPASPQPVTPLTTRRYKGEQTSTTTHSAKRPLRSRPLSELSASDFRLNPKTNEGLDFAFSDTVRDSESRRCLPGCTKPSCCGKAFRALVEAGVQPKLPRSLFEASQDASKSSQEEEERLLRHYLGDAYRHDMTMDYRAEMLLSARAQLLANQHGKHRQQHERRSSPPGYWDTDFPSTQELDRRGEEARKRDQAIVEERWREAMREGGRWVFKDEK</sequence>
<feature type="domain" description="DNA endonuclease activator Ctp1 C-terminal" evidence="5">
    <location>
        <begin position="601"/>
        <end position="722"/>
    </location>
</feature>
<feature type="compositionally biased region" description="Polar residues" evidence="4">
    <location>
        <begin position="531"/>
        <end position="546"/>
    </location>
</feature>
<feature type="region of interest" description="Disordered" evidence="4">
    <location>
        <begin position="276"/>
        <end position="310"/>
    </location>
</feature>
<dbReference type="GO" id="GO:0003684">
    <property type="term" value="F:damaged DNA binding"/>
    <property type="evidence" value="ECO:0007669"/>
    <property type="project" value="TreeGrafter"/>
</dbReference>
<feature type="region of interest" description="Disordered" evidence="4">
    <location>
        <begin position="186"/>
        <end position="228"/>
    </location>
</feature>
<organism evidence="6 7">
    <name type="scientific">Pseudovirgaria hyperparasitica</name>
    <dbReference type="NCBI Taxonomy" id="470096"/>
    <lineage>
        <taxon>Eukaryota</taxon>
        <taxon>Fungi</taxon>
        <taxon>Dikarya</taxon>
        <taxon>Ascomycota</taxon>
        <taxon>Pezizomycotina</taxon>
        <taxon>Dothideomycetes</taxon>
        <taxon>Dothideomycetes incertae sedis</taxon>
        <taxon>Acrospermales</taxon>
        <taxon>Acrospermaceae</taxon>
        <taxon>Pseudovirgaria</taxon>
    </lineage>
</organism>
<keyword evidence="3" id="KW-0539">Nucleus</keyword>
<evidence type="ECO:0000256" key="2">
    <source>
        <dbReference type="ARBA" id="ARBA00022763"/>
    </source>
</evidence>
<evidence type="ECO:0000313" key="6">
    <source>
        <dbReference type="EMBL" id="KAF2755203.1"/>
    </source>
</evidence>
<keyword evidence="2" id="KW-0227">DNA damage</keyword>
<evidence type="ECO:0000256" key="1">
    <source>
        <dbReference type="ARBA" id="ARBA00004123"/>
    </source>
</evidence>
<dbReference type="InterPro" id="IPR013882">
    <property type="entry name" value="Ctp1_C"/>
</dbReference>
<dbReference type="PANTHER" id="PTHR15107:SF0">
    <property type="entry name" value="DNA ENDONUCLEASE ACTIVATOR CTP1 C-TERMINAL DOMAIN-CONTAINING PROTEIN"/>
    <property type="match status" value="1"/>
</dbReference>
<dbReference type="OrthoDB" id="5801062at2759"/>
<reference evidence="6" key="1">
    <citation type="journal article" date="2020" name="Stud. Mycol.">
        <title>101 Dothideomycetes genomes: a test case for predicting lifestyles and emergence of pathogens.</title>
        <authorList>
            <person name="Haridas S."/>
            <person name="Albert R."/>
            <person name="Binder M."/>
            <person name="Bloem J."/>
            <person name="Labutti K."/>
            <person name="Salamov A."/>
            <person name="Andreopoulos B."/>
            <person name="Baker S."/>
            <person name="Barry K."/>
            <person name="Bills G."/>
            <person name="Bluhm B."/>
            <person name="Cannon C."/>
            <person name="Castanera R."/>
            <person name="Culley D."/>
            <person name="Daum C."/>
            <person name="Ezra D."/>
            <person name="Gonzalez J."/>
            <person name="Henrissat B."/>
            <person name="Kuo A."/>
            <person name="Liang C."/>
            <person name="Lipzen A."/>
            <person name="Lutzoni F."/>
            <person name="Magnuson J."/>
            <person name="Mondo S."/>
            <person name="Nolan M."/>
            <person name="Ohm R."/>
            <person name="Pangilinan J."/>
            <person name="Park H.-J."/>
            <person name="Ramirez L."/>
            <person name="Alfaro M."/>
            <person name="Sun H."/>
            <person name="Tritt A."/>
            <person name="Yoshinaga Y."/>
            <person name="Zwiers L.-H."/>
            <person name="Turgeon B."/>
            <person name="Goodwin S."/>
            <person name="Spatafora J."/>
            <person name="Crous P."/>
            <person name="Grigoriev I."/>
        </authorList>
    </citation>
    <scope>NUCLEOTIDE SEQUENCE</scope>
    <source>
        <strain evidence="6">CBS 121739</strain>
    </source>
</reference>
<feature type="compositionally biased region" description="Polar residues" evidence="4">
    <location>
        <begin position="73"/>
        <end position="88"/>
    </location>
</feature>
<feature type="compositionally biased region" description="Basic and acidic residues" evidence="4">
    <location>
        <begin position="722"/>
        <end position="735"/>
    </location>
</feature>
<comment type="subcellular location">
    <subcellularLocation>
        <location evidence="1">Nucleus</location>
    </subcellularLocation>
</comment>
<feature type="region of interest" description="Disordered" evidence="4">
    <location>
        <begin position="361"/>
        <end position="455"/>
    </location>
</feature>
<evidence type="ECO:0000313" key="7">
    <source>
        <dbReference type="Proteomes" id="UP000799437"/>
    </source>
</evidence>
<dbReference type="GO" id="GO:0005634">
    <property type="term" value="C:nucleus"/>
    <property type="evidence" value="ECO:0007669"/>
    <property type="project" value="UniProtKB-SubCell"/>
</dbReference>
<dbReference type="Proteomes" id="UP000799437">
    <property type="component" value="Unassembled WGS sequence"/>
</dbReference>
<feature type="region of interest" description="Disordered" evidence="4">
    <location>
        <begin position="693"/>
        <end position="735"/>
    </location>
</feature>
<dbReference type="RefSeq" id="XP_033597654.1">
    <property type="nucleotide sequence ID" value="XM_033739106.1"/>
</dbReference>
<evidence type="ECO:0000256" key="4">
    <source>
        <dbReference type="SAM" id="MobiDB-lite"/>
    </source>
</evidence>
<keyword evidence="7" id="KW-1185">Reference proteome</keyword>
<name>A0A6A6VY69_9PEZI</name>
<feature type="region of interest" description="Disordered" evidence="4">
    <location>
        <begin position="73"/>
        <end position="101"/>
    </location>
</feature>